<keyword evidence="2" id="KW-1185">Reference proteome</keyword>
<sequence>MNWKSLIRDLLDAHWTQRAIAEHIGVTQASISQVLSDKAGSQRGFRFEPGQKLVELHSRICAQTKEGA</sequence>
<protein>
    <submittedName>
        <fullName evidence="1">Transcriptional regulator</fullName>
    </submittedName>
</protein>
<dbReference type="InterPro" id="IPR001387">
    <property type="entry name" value="Cro/C1-type_HTH"/>
</dbReference>
<dbReference type="GO" id="GO:0003677">
    <property type="term" value="F:DNA binding"/>
    <property type="evidence" value="ECO:0007669"/>
    <property type="project" value="InterPro"/>
</dbReference>
<reference evidence="1 2" key="1">
    <citation type="submission" date="2018-03" db="EMBL/GenBank/DDBJ databases">
        <authorList>
            <person name="Keele B.F."/>
        </authorList>
    </citation>
    <scope>NUCLEOTIDE SEQUENCE [LARGE SCALE GENOMIC DNA]</scope>
</reference>
<dbReference type="InterPro" id="IPR010982">
    <property type="entry name" value="Lambda_DNA-bd_dom_sf"/>
</dbReference>
<dbReference type="SUPFAM" id="SSF47413">
    <property type="entry name" value="lambda repressor-like DNA-binding domains"/>
    <property type="match status" value="1"/>
</dbReference>
<proteinExistence type="predicted"/>
<dbReference type="CDD" id="cd00093">
    <property type="entry name" value="HTH_XRE"/>
    <property type="match status" value="1"/>
</dbReference>
<dbReference type="GeneID" id="54991206"/>
<dbReference type="Gene3D" id="1.10.260.40">
    <property type="entry name" value="lambda repressor-like DNA-binding domains"/>
    <property type="match status" value="1"/>
</dbReference>
<evidence type="ECO:0000313" key="2">
    <source>
        <dbReference type="Proteomes" id="UP000246280"/>
    </source>
</evidence>
<reference evidence="1 2" key="2">
    <citation type="submission" date="2018-05" db="EMBL/GenBank/DDBJ databases">
        <title>Lysogenic conversion of Stenotrophomonas maltophilia by temperate phage DLP4.</title>
        <authorList>
            <person name="Dennis J."/>
            <person name="Stothard P."/>
        </authorList>
    </citation>
    <scope>NUCLEOTIDE SEQUENCE [LARGE SCALE GENOMIC DNA]</scope>
</reference>
<accession>A0A2S1GN80</accession>
<dbReference type="EMBL" id="MH128984">
    <property type="protein sequence ID" value="AWD90841.1"/>
    <property type="molecule type" value="Genomic_DNA"/>
</dbReference>
<name>A0A2S1GN80_9CAUD</name>
<organism evidence="1 2">
    <name type="scientific">Burkholderia phage vB_BmuP_KL4</name>
    <dbReference type="NCBI Taxonomy" id="2115967"/>
    <lineage>
        <taxon>Viruses</taxon>
        <taxon>Duplodnaviria</taxon>
        <taxon>Heunggongvirae</taxon>
        <taxon>Uroviricota</taxon>
        <taxon>Caudoviricetes</taxon>
        <taxon>Kelquatrovirus</taxon>
        <taxon>Kelquatrovirus KL4</taxon>
    </lineage>
</organism>
<evidence type="ECO:0000313" key="1">
    <source>
        <dbReference type="EMBL" id="AWD90841.1"/>
    </source>
</evidence>
<dbReference type="Proteomes" id="UP000246280">
    <property type="component" value="Segment"/>
</dbReference>
<dbReference type="RefSeq" id="YP_009800703.1">
    <property type="nucleotide sequence ID" value="NC_047958.1"/>
</dbReference>
<dbReference type="KEGG" id="vg:54991206"/>